<proteinExistence type="predicted"/>
<organism evidence="2">
    <name type="scientific">Eremomyces bilateralis CBS 781.70</name>
    <dbReference type="NCBI Taxonomy" id="1392243"/>
    <lineage>
        <taxon>Eukaryota</taxon>
        <taxon>Fungi</taxon>
        <taxon>Dikarya</taxon>
        <taxon>Ascomycota</taxon>
        <taxon>Pezizomycotina</taxon>
        <taxon>Dothideomycetes</taxon>
        <taxon>Dothideomycetes incertae sedis</taxon>
        <taxon>Eremomycetales</taxon>
        <taxon>Eremomycetaceae</taxon>
        <taxon>Eremomyces</taxon>
    </lineage>
</organism>
<evidence type="ECO:0000313" key="2">
    <source>
        <dbReference type="EMBL" id="KAF1816586.1"/>
    </source>
</evidence>
<keyword evidence="1" id="KW-0812">Transmembrane</keyword>
<gene>
    <name evidence="2 4" type="ORF">P152DRAFT_129184</name>
</gene>
<evidence type="ECO:0000313" key="3">
    <source>
        <dbReference type="Proteomes" id="UP000504638"/>
    </source>
</evidence>
<keyword evidence="1" id="KW-1133">Transmembrane helix</keyword>
<sequence>MLSVFSPLRQLWKWTRSRNILLSPAIMLGTIKRLSCAKRPPISTTFHLYLHLIYYIHLISFQAFAATPFLYFATTDKNVVLRTIHYAFCISDPGSGAMRWLLAGNSWSEDHHRLSLRHLGLHYEIISLYDYRIETWQRSRRNMEVL</sequence>
<reference evidence="4" key="3">
    <citation type="submission" date="2025-04" db="UniProtKB">
        <authorList>
            <consortium name="RefSeq"/>
        </authorList>
    </citation>
    <scope>IDENTIFICATION</scope>
    <source>
        <strain evidence="4">CBS 781.70</strain>
    </source>
</reference>
<dbReference type="AlphaFoldDB" id="A0A6G1GF90"/>
<accession>A0A6G1GF90</accession>
<name>A0A6G1GF90_9PEZI</name>
<protein>
    <submittedName>
        <fullName evidence="2 4">Uncharacterized protein</fullName>
    </submittedName>
</protein>
<keyword evidence="3" id="KW-1185">Reference proteome</keyword>
<dbReference type="EMBL" id="ML975150">
    <property type="protein sequence ID" value="KAF1816586.1"/>
    <property type="molecule type" value="Genomic_DNA"/>
</dbReference>
<dbReference type="RefSeq" id="XP_033538217.1">
    <property type="nucleotide sequence ID" value="XM_033673753.1"/>
</dbReference>
<dbReference type="Proteomes" id="UP000504638">
    <property type="component" value="Unplaced"/>
</dbReference>
<keyword evidence="1" id="KW-0472">Membrane</keyword>
<feature type="transmembrane region" description="Helical" evidence="1">
    <location>
        <begin position="52"/>
        <end position="73"/>
    </location>
</feature>
<reference evidence="4" key="2">
    <citation type="submission" date="2020-04" db="EMBL/GenBank/DDBJ databases">
        <authorList>
            <consortium name="NCBI Genome Project"/>
        </authorList>
    </citation>
    <scope>NUCLEOTIDE SEQUENCE</scope>
    <source>
        <strain evidence="4">CBS 781.70</strain>
    </source>
</reference>
<reference evidence="2 4" key="1">
    <citation type="submission" date="2020-01" db="EMBL/GenBank/DDBJ databases">
        <authorList>
            <consortium name="DOE Joint Genome Institute"/>
            <person name="Haridas S."/>
            <person name="Albert R."/>
            <person name="Binder M."/>
            <person name="Bloem J."/>
            <person name="Labutti K."/>
            <person name="Salamov A."/>
            <person name="Andreopoulos B."/>
            <person name="Baker S.E."/>
            <person name="Barry K."/>
            <person name="Bills G."/>
            <person name="Bluhm B.H."/>
            <person name="Cannon C."/>
            <person name="Castanera R."/>
            <person name="Culley D.E."/>
            <person name="Daum C."/>
            <person name="Ezra D."/>
            <person name="Gonzalez J.B."/>
            <person name="Henrissat B."/>
            <person name="Kuo A."/>
            <person name="Liang C."/>
            <person name="Lipzen A."/>
            <person name="Lutzoni F."/>
            <person name="Magnuson J."/>
            <person name="Mondo S."/>
            <person name="Nolan M."/>
            <person name="Ohm R."/>
            <person name="Pangilinan J."/>
            <person name="Park H.-J."/>
            <person name="Ramirez L."/>
            <person name="Alfaro M."/>
            <person name="Sun H."/>
            <person name="Tritt A."/>
            <person name="Yoshinaga Y."/>
            <person name="Zwiers L.-H."/>
            <person name="Turgeon B.G."/>
            <person name="Goodwin S.B."/>
            <person name="Spatafora J.W."/>
            <person name="Crous P.W."/>
            <person name="Grigoriev I.V."/>
        </authorList>
    </citation>
    <scope>NUCLEOTIDE SEQUENCE</scope>
    <source>
        <strain evidence="2 4">CBS 781.70</strain>
    </source>
</reference>
<evidence type="ECO:0000313" key="4">
    <source>
        <dbReference type="RefSeq" id="XP_033538217.1"/>
    </source>
</evidence>
<dbReference type="GeneID" id="54414323"/>
<evidence type="ECO:0000256" key="1">
    <source>
        <dbReference type="SAM" id="Phobius"/>
    </source>
</evidence>